<dbReference type="OrthoDB" id="2802474at2759"/>
<reference evidence="2 3" key="1">
    <citation type="journal article" date="2012" name="Science">
        <title>The Paleozoic origin of enzymatic lignin decomposition reconstructed from 31 fungal genomes.</title>
        <authorList>
            <person name="Floudas D."/>
            <person name="Binder M."/>
            <person name="Riley R."/>
            <person name="Barry K."/>
            <person name="Blanchette R.A."/>
            <person name="Henrissat B."/>
            <person name="Martinez A.T."/>
            <person name="Otillar R."/>
            <person name="Spatafora J.W."/>
            <person name="Yadav J.S."/>
            <person name="Aerts A."/>
            <person name="Benoit I."/>
            <person name="Boyd A."/>
            <person name="Carlson A."/>
            <person name="Copeland A."/>
            <person name="Coutinho P.M."/>
            <person name="de Vries R.P."/>
            <person name="Ferreira P."/>
            <person name="Findley K."/>
            <person name="Foster B."/>
            <person name="Gaskell J."/>
            <person name="Glotzer D."/>
            <person name="Gorecki P."/>
            <person name="Heitman J."/>
            <person name="Hesse C."/>
            <person name="Hori C."/>
            <person name="Igarashi K."/>
            <person name="Jurgens J.A."/>
            <person name="Kallen N."/>
            <person name="Kersten P."/>
            <person name="Kohler A."/>
            <person name="Kuees U."/>
            <person name="Kumar T.K.A."/>
            <person name="Kuo A."/>
            <person name="LaButti K."/>
            <person name="Larrondo L.F."/>
            <person name="Lindquist E."/>
            <person name="Ling A."/>
            <person name="Lombard V."/>
            <person name="Lucas S."/>
            <person name="Lundell T."/>
            <person name="Martin R."/>
            <person name="McLaughlin D.J."/>
            <person name="Morgenstern I."/>
            <person name="Morin E."/>
            <person name="Murat C."/>
            <person name="Nagy L.G."/>
            <person name="Nolan M."/>
            <person name="Ohm R.A."/>
            <person name="Patyshakuliyeva A."/>
            <person name="Rokas A."/>
            <person name="Ruiz-Duenas F.J."/>
            <person name="Sabat G."/>
            <person name="Salamov A."/>
            <person name="Samejima M."/>
            <person name="Schmutz J."/>
            <person name="Slot J.C."/>
            <person name="St John F."/>
            <person name="Stenlid J."/>
            <person name="Sun H."/>
            <person name="Sun S."/>
            <person name="Syed K."/>
            <person name="Tsang A."/>
            <person name="Wiebenga A."/>
            <person name="Young D."/>
            <person name="Pisabarro A."/>
            <person name="Eastwood D.C."/>
            <person name="Martin F."/>
            <person name="Cullen D."/>
            <person name="Grigoriev I.V."/>
            <person name="Hibbett D.S."/>
        </authorList>
    </citation>
    <scope>NUCLEOTIDE SEQUENCE [LARGE SCALE GENOMIC DNA]</scope>
    <source>
        <strain evidence="2 3">MD-104</strain>
    </source>
</reference>
<dbReference type="AlphaFoldDB" id="A0A2H3JJK2"/>
<organism evidence="2 3">
    <name type="scientific">Wolfiporia cocos (strain MD-104)</name>
    <name type="common">Brown rot fungus</name>
    <dbReference type="NCBI Taxonomy" id="742152"/>
    <lineage>
        <taxon>Eukaryota</taxon>
        <taxon>Fungi</taxon>
        <taxon>Dikarya</taxon>
        <taxon>Basidiomycota</taxon>
        <taxon>Agaricomycotina</taxon>
        <taxon>Agaricomycetes</taxon>
        <taxon>Polyporales</taxon>
        <taxon>Phaeolaceae</taxon>
        <taxon>Wolfiporia</taxon>
    </lineage>
</organism>
<dbReference type="OMA" id="LSENETX"/>
<dbReference type="InterPro" id="IPR012337">
    <property type="entry name" value="RNaseH-like_sf"/>
</dbReference>
<feature type="domain" description="HAT C-terminal dimerisation" evidence="1">
    <location>
        <begin position="244"/>
        <end position="299"/>
    </location>
</feature>
<dbReference type="PANTHER" id="PTHR23272">
    <property type="entry name" value="BED FINGER-RELATED"/>
    <property type="match status" value="1"/>
</dbReference>
<proteinExistence type="predicted"/>
<dbReference type="Proteomes" id="UP000218811">
    <property type="component" value="Unassembled WGS sequence"/>
</dbReference>
<dbReference type="Pfam" id="PF05699">
    <property type="entry name" value="Dimer_Tnp_hAT"/>
    <property type="match status" value="1"/>
</dbReference>
<accession>A0A2H3JJK2</accession>
<dbReference type="SUPFAM" id="SSF53098">
    <property type="entry name" value="Ribonuclease H-like"/>
    <property type="match status" value="1"/>
</dbReference>
<dbReference type="InterPro" id="IPR008906">
    <property type="entry name" value="HATC_C_dom"/>
</dbReference>
<protein>
    <recommendedName>
        <fullName evidence="1">HAT C-terminal dimerisation domain-containing protein</fullName>
    </recommendedName>
</protein>
<evidence type="ECO:0000259" key="1">
    <source>
        <dbReference type="Pfam" id="PF05699"/>
    </source>
</evidence>
<name>A0A2H3JJK2_WOLCO</name>
<dbReference type="STRING" id="742152.A0A2H3JJK2"/>
<evidence type="ECO:0000313" key="3">
    <source>
        <dbReference type="Proteomes" id="UP000218811"/>
    </source>
</evidence>
<keyword evidence="3" id="KW-1185">Reference proteome</keyword>
<dbReference type="GO" id="GO:0046983">
    <property type="term" value="F:protein dimerization activity"/>
    <property type="evidence" value="ECO:0007669"/>
    <property type="project" value="InterPro"/>
</dbReference>
<dbReference type="PANTHER" id="PTHR23272:SF184">
    <property type="entry name" value="OS03G0311250 PROTEIN"/>
    <property type="match status" value="1"/>
</dbReference>
<sequence length="374" mass="42404">MPVRWSSTYLMLLCADKLKEAVDTFVYEIAHLEKGEKHVALDRLQLSNNEWDRVRKLVDLLTHSDNAQHTFSSDSGPTLHLALPAHKALHRSWTIQIEHIKYNEFKHALEVGTSKIAGYYDRTADSEVYIFAMFLDPSQKKSHIQRYWGEELLQQALKHAETIYATRYKKLYPDGSIMTQIKRTTSVTSAAGHVKCLIDRELSDDEDDLSETGISDNIDPMKPWLHDFHGYLDSVDDLGNCSILNAGCYPVWTSLARDYLAVMTSSVLSDRAFSSTGITISKQRNRLKADVVEALQFLKCAICCDLLFRESPSLLTEADVVDETYEPSQSFETPWDDLIEDISDGDDAEILGGGMMTMCMFLQLCSNSMQSQFK</sequence>
<evidence type="ECO:0000313" key="2">
    <source>
        <dbReference type="EMBL" id="PCH36864.1"/>
    </source>
</evidence>
<dbReference type="EMBL" id="KB467898">
    <property type="protein sequence ID" value="PCH36864.1"/>
    <property type="molecule type" value="Genomic_DNA"/>
</dbReference>
<gene>
    <name evidence="2" type="ORF">WOLCODRAFT_83227</name>
</gene>